<dbReference type="RefSeq" id="WP_011128048.1">
    <property type="nucleotide sequence ID" value="NC_005070.1"/>
</dbReference>
<sequence>MEYVDFLNSNARIVHNQVVKAGYQIIENSPYCLMAKQILALHNGREKKIYLCTQNLKNILVWSAPTGPRNVFAKSKVKQARFYMSKALTHEAVHAAQYCNNNNLIAPERSSSVVTDFKKQAIQLSLAVGGTKQREEEAYLLETNPAFVVAALKRFCF</sequence>
<accession>Q7U703</accession>
<gene>
    <name evidence="1" type="ordered locus">SYNW1183</name>
</gene>
<protein>
    <submittedName>
        <fullName evidence="1">Uncharacterized protein</fullName>
    </submittedName>
</protein>
<name>Q7U703_PARMW</name>
<dbReference type="HOGENOM" id="CLU_1720727_0_0_3"/>
<evidence type="ECO:0000313" key="1">
    <source>
        <dbReference type="EMBL" id="CAE07698.1"/>
    </source>
</evidence>
<keyword evidence="2" id="KW-1185">Reference proteome</keyword>
<evidence type="ECO:0000313" key="2">
    <source>
        <dbReference type="Proteomes" id="UP000001422"/>
    </source>
</evidence>
<reference evidence="1 2" key="1">
    <citation type="journal article" date="2003" name="Nature">
        <title>The genome of a motile marine Synechococcus.</title>
        <authorList>
            <person name="Palenik B."/>
            <person name="Brahamsha B."/>
            <person name="Larimer F."/>
            <person name="Land M."/>
            <person name="Hauser L."/>
            <person name="Chain P."/>
            <person name="Lamerdin J."/>
            <person name="Regala W."/>
            <person name="Allen E.A."/>
            <person name="McCarren J."/>
            <person name="Paulsen I."/>
            <person name="Dufresne A."/>
            <person name="Partensky F."/>
            <person name="Webb E."/>
            <person name="Waterbury J."/>
        </authorList>
    </citation>
    <scope>NUCLEOTIDE SEQUENCE [LARGE SCALE GENOMIC DNA]</scope>
    <source>
        <strain evidence="1 2">WH8102</strain>
    </source>
</reference>
<dbReference type="EMBL" id="BX569692">
    <property type="protein sequence ID" value="CAE07698.1"/>
    <property type="molecule type" value="Genomic_DNA"/>
</dbReference>
<dbReference type="KEGG" id="syw:SYNW1183"/>
<dbReference type="Proteomes" id="UP000001422">
    <property type="component" value="Chromosome"/>
</dbReference>
<dbReference type="AlphaFoldDB" id="Q7U703"/>
<proteinExistence type="predicted"/>
<organism evidence="1 2">
    <name type="scientific">Parasynechococcus marenigrum (strain WH8102)</name>
    <dbReference type="NCBI Taxonomy" id="84588"/>
    <lineage>
        <taxon>Bacteria</taxon>
        <taxon>Bacillati</taxon>
        <taxon>Cyanobacteriota</taxon>
        <taxon>Cyanophyceae</taxon>
        <taxon>Synechococcales</taxon>
        <taxon>Prochlorococcaceae</taxon>
        <taxon>Parasynechococcus</taxon>
        <taxon>Parasynechococcus marenigrum</taxon>
    </lineage>
</organism>